<keyword evidence="3" id="KW-1185">Reference proteome</keyword>
<reference evidence="2" key="1">
    <citation type="journal article" date="2022" name="Arch. Microbiol.">
        <title>Pseudodesulfovibrio sediminis sp. nov., a mesophilic and neutrophilic sulfate-reducing bacterium isolated from sediment of a brackish lake.</title>
        <authorList>
            <person name="Takahashi A."/>
            <person name="Kojima H."/>
            <person name="Watanabe M."/>
            <person name="Fukui M."/>
        </authorList>
    </citation>
    <scope>NUCLEOTIDE SEQUENCE</scope>
    <source>
        <strain evidence="2">SF6</strain>
    </source>
</reference>
<feature type="domain" description="Zinc finger Ogr/Delta-type" evidence="1">
    <location>
        <begin position="7"/>
        <end position="52"/>
    </location>
</feature>
<accession>A0ABN6EXR1</accession>
<dbReference type="EMBL" id="AP024485">
    <property type="protein sequence ID" value="BCS89980.1"/>
    <property type="molecule type" value="Genomic_DNA"/>
</dbReference>
<dbReference type="Pfam" id="PF04606">
    <property type="entry name" value="Ogr_Delta"/>
    <property type="match status" value="1"/>
</dbReference>
<dbReference type="InterPro" id="IPR007684">
    <property type="entry name" value="Znf_Ogr/Delta"/>
</dbReference>
<evidence type="ECO:0000313" key="3">
    <source>
        <dbReference type="Proteomes" id="UP001053296"/>
    </source>
</evidence>
<gene>
    <name evidence="2" type="ORF">PSDVSF_32220</name>
</gene>
<dbReference type="RefSeq" id="WP_229591928.1">
    <property type="nucleotide sequence ID" value="NZ_AP024485.1"/>
</dbReference>
<name>A0ABN6EXR1_9BACT</name>
<evidence type="ECO:0000313" key="2">
    <source>
        <dbReference type="EMBL" id="BCS89980.1"/>
    </source>
</evidence>
<dbReference type="Proteomes" id="UP001053296">
    <property type="component" value="Chromosome"/>
</dbReference>
<organism evidence="2 3">
    <name type="scientific">Pseudodesulfovibrio sediminis</name>
    <dbReference type="NCBI Taxonomy" id="2810563"/>
    <lineage>
        <taxon>Bacteria</taxon>
        <taxon>Pseudomonadati</taxon>
        <taxon>Thermodesulfobacteriota</taxon>
        <taxon>Desulfovibrionia</taxon>
        <taxon>Desulfovibrionales</taxon>
        <taxon>Desulfovibrionaceae</taxon>
    </lineage>
</organism>
<protein>
    <recommendedName>
        <fullName evidence="1">Zinc finger Ogr/Delta-type domain-containing protein</fullName>
    </recommendedName>
</protein>
<proteinExistence type="predicted"/>
<sequence length="85" mass="9497">MAFRVYCPTCGKVARITSSNNMNRQFKQAYCICSNPACGHTFVMNVEFDHTLSPSALSIPENLRKQIRETDPAHQASLFQDMGIG</sequence>
<evidence type="ECO:0000259" key="1">
    <source>
        <dbReference type="Pfam" id="PF04606"/>
    </source>
</evidence>